<gene>
    <name evidence="2" type="ordered locus">Ornrh_1011</name>
</gene>
<organism evidence="2 3">
    <name type="scientific">Ornithobacterium rhinotracheale (strain ATCC 51463 / DSM 15997 / CCUG 23171 / CIP 104009 / LMG 9086)</name>
    <dbReference type="NCBI Taxonomy" id="867902"/>
    <lineage>
        <taxon>Bacteria</taxon>
        <taxon>Pseudomonadati</taxon>
        <taxon>Bacteroidota</taxon>
        <taxon>Flavobacteriia</taxon>
        <taxon>Flavobacteriales</taxon>
        <taxon>Weeksellaceae</taxon>
        <taxon>Ornithobacterium</taxon>
    </lineage>
</organism>
<reference evidence="2 3" key="1">
    <citation type="submission" date="2012-06" db="EMBL/GenBank/DDBJ databases">
        <title>The complete genome of Ornithobacterium rhinotracheale DSM 15997.</title>
        <authorList>
            <consortium name="US DOE Joint Genome Institute (JGI-PGF)"/>
            <person name="Lucas S."/>
            <person name="Copeland A."/>
            <person name="Lapidus A."/>
            <person name="Goodwin L."/>
            <person name="Pitluck S."/>
            <person name="Peters L."/>
            <person name="Mikhailova N."/>
            <person name="Teshima H."/>
            <person name="Kyrpides N."/>
            <person name="Mavromatis K."/>
            <person name="Pagani I."/>
            <person name="Ivanova N."/>
            <person name="Ovchinnikova G."/>
            <person name="Zeytun A."/>
            <person name="Detter J.C."/>
            <person name="Han C."/>
            <person name="Land M."/>
            <person name="Hauser L."/>
            <person name="Markowitz V."/>
            <person name="Cheng J.-F."/>
            <person name="Hugenholtz P."/>
            <person name="Woyke T."/>
            <person name="Wu D."/>
            <person name="Lang E."/>
            <person name="Kopitz M."/>
            <person name="Brambilla E."/>
            <person name="Klenk H.-P."/>
            <person name="Eisen J.A."/>
        </authorList>
    </citation>
    <scope>NUCLEOTIDE SEQUENCE [LARGE SCALE GENOMIC DNA]</scope>
    <source>
        <strain evidence="3">ATCC 51463 / DSM 15997 / CCUG 23171 / LMG 9086</strain>
    </source>
</reference>
<dbReference type="KEGG" id="orh:Ornrh_1011"/>
<keyword evidence="1" id="KW-0732">Signal</keyword>
<proteinExistence type="predicted"/>
<dbReference type="GeneID" id="97257711"/>
<evidence type="ECO:0000313" key="2">
    <source>
        <dbReference type="EMBL" id="AFL97203.1"/>
    </source>
</evidence>
<feature type="chain" id="PRO_5003685197" description="Lipoprotein" evidence="1">
    <location>
        <begin position="25"/>
        <end position="117"/>
    </location>
</feature>
<evidence type="ECO:0008006" key="4">
    <source>
        <dbReference type="Google" id="ProtNLM"/>
    </source>
</evidence>
<evidence type="ECO:0000256" key="1">
    <source>
        <dbReference type="SAM" id="SignalP"/>
    </source>
</evidence>
<evidence type="ECO:0000313" key="3">
    <source>
        <dbReference type="Proteomes" id="UP000006051"/>
    </source>
</evidence>
<feature type="signal peptide" evidence="1">
    <location>
        <begin position="1"/>
        <end position="24"/>
    </location>
</feature>
<dbReference type="AlphaFoldDB" id="I3ZZR9"/>
<sequence>MKIKKLLAYSMAIALLSVANTSCKNDDDENGVLYVRGHFLDSPFCSTPILMLRKDTIIDNERLSGVYLKNIKGTEINFKDTYLVKFKLLDGKVRSCTDFFLIKYKDAHAISIKKIEK</sequence>
<name>I3ZZR9_ORNRL</name>
<protein>
    <recommendedName>
        <fullName evidence="4">Lipoprotein</fullName>
    </recommendedName>
</protein>
<accession>I3ZZR9</accession>
<dbReference type="RefSeq" id="WP_014790804.1">
    <property type="nucleotide sequence ID" value="NC_018016.1"/>
</dbReference>
<dbReference type="Proteomes" id="UP000006051">
    <property type="component" value="Chromosome"/>
</dbReference>
<keyword evidence="3" id="KW-1185">Reference proteome</keyword>
<dbReference type="EMBL" id="CP003283">
    <property type="protein sequence ID" value="AFL97203.1"/>
    <property type="molecule type" value="Genomic_DNA"/>
</dbReference>
<dbReference type="HOGENOM" id="CLU_2082447_0_0_10"/>
<dbReference type="GeneID" id="71569294"/>